<name>A0AC61NBF0_9BACT</name>
<evidence type="ECO:0000313" key="1">
    <source>
        <dbReference type="EMBL" id="QZE12775.1"/>
    </source>
</evidence>
<accession>A0AC61NBF0</accession>
<proteinExistence type="predicted"/>
<evidence type="ECO:0000313" key="2">
    <source>
        <dbReference type="Proteomes" id="UP000826212"/>
    </source>
</evidence>
<organism evidence="1 2">
    <name type="scientific">Halosquirtibacter laminarini</name>
    <dbReference type="NCBI Taxonomy" id="3374600"/>
    <lineage>
        <taxon>Bacteria</taxon>
        <taxon>Pseudomonadati</taxon>
        <taxon>Bacteroidota</taxon>
        <taxon>Bacteroidia</taxon>
        <taxon>Marinilabiliales</taxon>
        <taxon>Prolixibacteraceae</taxon>
        <taxon>Halosquirtibacter</taxon>
    </lineage>
</organism>
<reference evidence="1" key="1">
    <citation type="submission" date="2021-08" db="EMBL/GenBank/DDBJ databases">
        <title>Novel anaerobic bacterium isolated from sea squirt in East Sea, Republic of Korea.</title>
        <authorList>
            <person name="Nguyen T.H."/>
            <person name="Li Z."/>
            <person name="Lee Y.-J."/>
            <person name="Ko J."/>
            <person name="Kim S.-G."/>
        </authorList>
    </citation>
    <scope>NUCLEOTIDE SEQUENCE</scope>
    <source>
        <strain evidence="1">KCTC 25031</strain>
    </source>
</reference>
<sequence>MRLSITYFLLLFSCMSLSAQSLTGVVCDVKGDAIPFVNIRLMSELDSTHFINGTVTDLKGQFILETKDLKKGSLIVSAIGYENYQSTFNGNTDEPLHIVLKNSVQNIGEVTVRGSSLVQKADRVVYQIDEADIKRANSGFELMRVVPTIRLNELNRKLEANDGGKVKILINGVNATEDDLLTLSPQDIQKVEHFDMPPSRYANSNISQVVNVITKSAIIGGELYGNVRDNTTHATSDYIVSAKYNKKQTQLKTRYQYQRRNYKERIDNSTLEYPTNDQRYLKSEKGEESPFGYDYHTLFVGLSNIKKDKHTFSLDFQGSYVDRFSESLYSLERGVRGNMNSALESGTGTKNSNMRMRSGKVDLYYQKSFSKNQELLFNVVGNIFDNNSDYDLNEKALDAENTTTLYDYLESNSARKSLLSELVYQRQFNKVAVHVGGHYKLGMTDQDINNRFGKTENKLLTSKVYGYGELLYSSKWIKTQLSMGYSSSSFENQNTNNSYHFNTLIPNIRIKSPITKNNTLSLSYGTITSNPSLNQLNESIYYIDTHYTKKGNADLTPFCRQNMKLSNYFHQSNHTIVSSLSYTFANDPILTTYKQVDDILMESLSNEKRYDMYNASISTSSYFFKKKLQVELALDYNYARNHYMNGNSVGYGDFGYSVCSSFYFTDRFTAMLKYTKTANRLNDENIFKAGNYSFVRLEYKYKDFSVSSSLHYIFEDGWQRWTDSVDKNLVKYHDYTLIKDNQMMWMINLSYRLSFGKQIHVNKELYNRDYETGEVLNR</sequence>
<keyword evidence="2" id="KW-1185">Reference proteome</keyword>
<dbReference type="Proteomes" id="UP000826212">
    <property type="component" value="Chromosome"/>
</dbReference>
<dbReference type="EMBL" id="CP081303">
    <property type="protein sequence ID" value="QZE12775.1"/>
    <property type="molecule type" value="Genomic_DNA"/>
</dbReference>
<gene>
    <name evidence="1" type="ORF">K4L44_09245</name>
</gene>
<protein>
    <submittedName>
        <fullName evidence="1">Outer membrane beta-barrel protein</fullName>
    </submittedName>
</protein>